<feature type="domain" description="Peripheral subunit-binding (PSBD)" evidence="10">
    <location>
        <begin position="150"/>
        <end position="190"/>
    </location>
</feature>
<evidence type="ECO:0000256" key="6">
    <source>
        <dbReference type="ARBA" id="ARBA00023315"/>
    </source>
</evidence>
<keyword evidence="4 7" id="KW-0808">Transferase</keyword>
<dbReference type="PROSITE" id="PS00189">
    <property type="entry name" value="LIPOYL"/>
    <property type="match status" value="1"/>
</dbReference>
<dbReference type="PANTHER" id="PTHR43178:SF5">
    <property type="entry name" value="LIPOAMIDE ACYLTRANSFERASE COMPONENT OF BRANCHED-CHAIN ALPHA-KETO ACID DEHYDROGENASE COMPLEX, MITOCHONDRIAL"/>
    <property type="match status" value="1"/>
</dbReference>
<evidence type="ECO:0000256" key="8">
    <source>
        <dbReference type="SAM" id="MobiDB-lite"/>
    </source>
</evidence>
<evidence type="ECO:0000256" key="1">
    <source>
        <dbReference type="ARBA" id="ARBA00001938"/>
    </source>
</evidence>
<name>A0A923T7D4_9BACT</name>
<organism evidence="11 12">
    <name type="scientific">Neolewinella lacunae</name>
    <dbReference type="NCBI Taxonomy" id="1517758"/>
    <lineage>
        <taxon>Bacteria</taxon>
        <taxon>Pseudomonadati</taxon>
        <taxon>Bacteroidota</taxon>
        <taxon>Saprospiria</taxon>
        <taxon>Saprospirales</taxon>
        <taxon>Lewinellaceae</taxon>
        <taxon>Neolewinella</taxon>
    </lineage>
</organism>
<dbReference type="PROSITE" id="PS51826">
    <property type="entry name" value="PSBD"/>
    <property type="match status" value="1"/>
</dbReference>
<dbReference type="InterPro" id="IPR023213">
    <property type="entry name" value="CAT-like_dom_sf"/>
</dbReference>
<comment type="similarity">
    <text evidence="2 7">Belongs to the 2-oxoacid dehydrogenase family.</text>
</comment>
<dbReference type="Pfam" id="PF00198">
    <property type="entry name" value="2-oxoacid_dh"/>
    <property type="match status" value="1"/>
</dbReference>
<feature type="region of interest" description="Disordered" evidence="8">
    <location>
        <begin position="86"/>
        <end position="147"/>
    </location>
</feature>
<dbReference type="CDD" id="cd06849">
    <property type="entry name" value="lipoyl_domain"/>
    <property type="match status" value="1"/>
</dbReference>
<dbReference type="Gene3D" id="2.40.50.100">
    <property type="match status" value="1"/>
</dbReference>
<dbReference type="GO" id="GO:0005737">
    <property type="term" value="C:cytoplasm"/>
    <property type="evidence" value="ECO:0007669"/>
    <property type="project" value="TreeGrafter"/>
</dbReference>
<dbReference type="InterPro" id="IPR000089">
    <property type="entry name" value="Biotin_lipoyl"/>
</dbReference>
<dbReference type="RefSeq" id="WP_187464881.1">
    <property type="nucleotide sequence ID" value="NZ_JACSIT010000037.1"/>
</dbReference>
<dbReference type="InterPro" id="IPR036625">
    <property type="entry name" value="E3-bd_dom_sf"/>
</dbReference>
<dbReference type="EC" id="2.3.1.-" evidence="7"/>
<dbReference type="AlphaFoldDB" id="A0A923T7D4"/>
<dbReference type="InterPro" id="IPR003016">
    <property type="entry name" value="2-oxoA_DH_lipoyl-BS"/>
</dbReference>
<dbReference type="PROSITE" id="PS50968">
    <property type="entry name" value="BIOTINYL_LIPOYL"/>
    <property type="match status" value="1"/>
</dbReference>
<dbReference type="GO" id="GO:0016407">
    <property type="term" value="F:acetyltransferase activity"/>
    <property type="evidence" value="ECO:0007669"/>
    <property type="project" value="TreeGrafter"/>
</dbReference>
<dbReference type="SUPFAM" id="SSF52777">
    <property type="entry name" value="CoA-dependent acyltransferases"/>
    <property type="match status" value="1"/>
</dbReference>
<dbReference type="InterPro" id="IPR004167">
    <property type="entry name" value="PSBD"/>
</dbReference>
<feature type="compositionally biased region" description="Low complexity" evidence="8">
    <location>
        <begin position="86"/>
        <end position="95"/>
    </location>
</feature>
<evidence type="ECO:0000259" key="10">
    <source>
        <dbReference type="PROSITE" id="PS51826"/>
    </source>
</evidence>
<evidence type="ECO:0000313" key="11">
    <source>
        <dbReference type="EMBL" id="MBC6992743.1"/>
    </source>
</evidence>
<dbReference type="InterPro" id="IPR011053">
    <property type="entry name" value="Single_hybrid_motif"/>
</dbReference>
<evidence type="ECO:0000256" key="3">
    <source>
        <dbReference type="ARBA" id="ARBA00011484"/>
    </source>
</evidence>
<evidence type="ECO:0000313" key="12">
    <source>
        <dbReference type="Proteomes" id="UP000650081"/>
    </source>
</evidence>
<dbReference type="GO" id="GO:0031405">
    <property type="term" value="F:lipoic acid binding"/>
    <property type="evidence" value="ECO:0007669"/>
    <property type="project" value="TreeGrafter"/>
</dbReference>
<feature type="compositionally biased region" description="Low complexity" evidence="8">
    <location>
        <begin position="204"/>
        <end position="220"/>
    </location>
</feature>
<accession>A0A923T7D4</accession>
<dbReference type="SUPFAM" id="SSF47005">
    <property type="entry name" value="Peripheral subunit-binding domain of 2-oxo acid dehydrogenase complex"/>
    <property type="match status" value="1"/>
</dbReference>
<feature type="region of interest" description="Disordered" evidence="8">
    <location>
        <begin position="204"/>
        <end position="227"/>
    </location>
</feature>
<dbReference type="SUPFAM" id="SSF51230">
    <property type="entry name" value="Single hybrid motif"/>
    <property type="match status" value="1"/>
</dbReference>
<evidence type="ECO:0000259" key="9">
    <source>
        <dbReference type="PROSITE" id="PS50968"/>
    </source>
</evidence>
<dbReference type="PANTHER" id="PTHR43178">
    <property type="entry name" value="DIHYDROLIPOAMIDE ACETYLTRANSFERASE COMPONENT OF PYRUVATE DEHYDROGENASE COMPLEX"/>
    <property type="match status" value="1"/>
</dbReference>
<dbReference type="InterPro" id="IPR050743">
    <property type="entry name" value="2-oxoacid_DH_E2_comp"/>
</dbReference>
<comment type="cofactor">
    <cofactor evidence="1 7">
        <name>(R)-lipoate</name>
        <dbReference type="ChEBI" id="CHEBI:83088"/>
    </cofactor>
</comment>
<gene>
    <name evidence="11" type="ORF">H9S92_01085</name>
</gene>
<dbReference type="Pfam" id="PF02817">
    <property type="entry name" value="E3_binding"/>
    <property type="match status" value="1"/>
</dbReference>
<dbReference type="Pfam" id="PF00364">
    <property type="entry name" value="Biotin_lipoyl"/>
    <property type="match status" value="1"/>
</dbReference>
<evidence type="ECO:0000256" key="7">
    <source>
        <dbReference type="RuleBase" id="RU003423"/>
    </source>
</evidence>
<comment type="subunit">
    <text evidence="3">Forms a 24-polypeptide structural core with octahedral symmetry.</text>
</comment>
<comment type="caution">
    <text evidence="11">The sequence shown here is derived from an EMBL/GenBank/DDBJ whole genome shotgun (WGS) entry which is preliminary data.</text>
</comment>
<dbReference type="EMBL" id="JACSIT010000037">
    <property type="protein sequence ID" value="MBC6992743.1"/>
    <property type="molecule type" value="Genomic_DNA"/>
</dbReference>
<evidence type="ECO:0000256" key="4">
    <source>
        <dbReference type="ARBA" id="ARBA00022679"/>
    </source>
</evidence>
<dbReference type="Proteomes" id="UP000650081">
    <property type="component" value="Unassembled WGS sequence"/>
</dbReference>
<dbReference type="Gene3D" id="4.10.320.10">
    <property type="entry name" value="E3-binding domain"/>
    <property type="match status" value="1"/>
</dbReference>
<evidence type="ECO:0000256" key="2">
    <source>
        <dbReference type="ARBA" id="ARBA00007317"/>
    </source>
</evidence>
<evidence type="ECO:0000256" key="5">
    <source>
        <dbReference type="ARBA" id="ARBA00022823"/>
    </source>
</evidence>
<sequence length="461" mass="48949">MALVELIMPKMGESIIEATILNWVKQVGDTVEVDDTILEIATDKVDSEVPSPVDGTIAKILHGPDSTVAVGEVIALIETEAGAAVAASPATGEAVSDSNANGKEKPVPATPSPAAPPVGDGGRPSPAPASSAPMTAEATGPVKTHSEGRFYSPLVRTIAAQEGIAQAELDRIPGSGLDGRVNKADMLAYLQRRDNGFLHGTAPETAAAASPAPAAAPAPARKSSGENEIIEMDRMRKLIAHHMVESKRTSPHVTSFIEVDVTDIVQWRERVKDDFQRKHGEKITFTPIFLEAVARAIRDFPMINVSVEGDTIVKKAGINLGMAAALPNGNLIVPVIKNADQLNLLGLTKAVNDLAGRARENKLKPTEIQDGTFTLTNVGTFGNVMGTPIINQPQVAILAVGAIRKKPAVVETEYGDLIAVRQLMFMSLSYDHRVVDGFLGGSFLRRVGDYLEAFDKGRKDV</sequence>
<dbReference type="FunFam" id="3.30.559.10:FF:000007">
    <property type="entry name" value="Dihydrolipoamide acetyltransferase component of pyruvate dehydrogenase complex"/>
    <property type="match status" value="1"/>
</dbReference>
<proteinExistence type="inferred from homology"/>
<protein>
    <recommendedName>
        <fullName evidence="7">Dihydrolipoamide acetyltransferase component of pyruvate dehydrogenase complex</fullName>
        <ecNumber evidence="7">2.3.1.-</ecNumber>
    </recommendedName>
</protein>
<keyword evidence="12" id="KW-1185">Reference proteome</keyword>
<keyword evidence="5 7" id="KW-0450">Lipoyl</keyword>
<dbReference type="Gene3D" id="3.30.559.10">
    <property type="entry name" value="Chloramphenicol acetyltransferase-like domain"/>
    <property type="match status" value="1"/>
</dbReference>
<reference evidence="11" key="1">
    <citation type="submission" date="2020-08" db="EMBL/GenBank/DDBJ databases">
        <title>Lewinella bacteria from marine environments.</title>
        <authorList>
            <person name="Zhong Y."/>
        </authorList>
    </citation>
    <scope>NUCLEOTIDE SEQUENCE</scope>
    <source>
        <strain evidence="11">KCTC 42187</strain>
    </source>
</reference>
<keyword evidence="6 7" id="KW-0012">Acyltransferase</keyword>
<dbReference type="InterPro" id="IPR001078">
    <property type="entry name" value="2-oxoacid_DH_actylTfrase"/>
</dbReference>
<feature type="domain" description="Lipoyl-binding" evidence="9">
    <location>
        <begin position="3"/>
        <end position="78"/>
    </location>
</feature>